<dbReference type="EMBL" id="CP000697">
    <property type="protein sequence ID" value="ABQ31343.1"/>
    <property type="molecule type" value="Genomic_DNA"/>
</dbReference>
<dbReference type="SUPFAM" id="SSF103190">
    <property type="entry name" value="Sensory domain-like"/>
    <property type="match status" value="1"/>
</dbReference>
<dbReference type="InterPro" id="IPR004090">
    <property type="entry name" value="Chemotax_Me-accpt_rcpt"/>
</dbReference>
<evidence type="ECO:0000256" key="6">
    <source>
        <dbReference type="ARBA" id="ARBA00023136"/>
    </source>
</evidence>
<dbReference type="PANTHER" id="PTHR43531">
    <property type="entry name" value="PROTEIN ICFG"/>
    <property type="match status" value="1"/>
</dbReference>
<evidence type="ECO:0000256" key="8">
    <source>
        <dbReference type="PROSITE-ProRule" id="PRU00284"/>
    </source>
</evidence>
<feature type="domain" description="Methyl-accepting transducer" evidence="9">
    <location>
        <begin position="298"/>
        <end position="527"/>
    </location>
</feature>
<evidence type="ECO:0000256" key="7">
    <source>
        <dbReference type="ARBA" id="ARBA00029447"/>
    </source>
</evidence>
<evidence type="ECO:0000259" key="9">
    <source>
        <dbReference type="PROSITE" id="PS50111"/>
    </source>
</evidence>
<dbReference type="InterPro" id="IPR033463">
    <property type="entry name" value="sCache_3"/>
</dbReference>
<evidence type="ECO:0000313" key="12">
    <source>
        <dbReference type="Proteomes" id="UP000000245"/>
    </source>
</evidence>
<keyword evidence="6" id="KW-0472">Membrane</keyword>
<evidence type="ECO:0000256" key="3">
    <source>
        <dbReference type="ARBA" id="ARBA00022500"/>
    </source>
</evidence>
<keyword evidence="12" id="KW-1185">Reference proteome</keyword>
<dbReference type="PANTHER" id="PTHR43531:SF11">
    <property type="entry name" value="METHYL-ACCEPTING CHEMOTAXIS PROTEIN 3"/>
    <property type="match status" value="1"/>
</dbReference>
<keyword evidence="4" id="KW-0812">Transmembrane</keyword>
<dbReference type="RefSeq" id="WP_012039838.1">
    <property type="nucleotide sequence ID" value="NC_009484.1"/>
</dbReference>
<dbReference type="PRINTS" id="PR00260">
    <property type="entry name" value="CHEMTRNSDUCR"/>
</dbReference>
<dbReference type="STRING" id="349163.Acry_2144"/>
<dbReference type="InterPro" id="IPR004089">
    <property type="entry name" value="MCPsignal_dom"/>
</dbReference>
<dbReference type="InterPro" id="IPR051310">
    <property type="entry name" value="MCP_chemotaxis"/>
</dbReference>
<dbReference type="Gene3D" id="1.10.287.950">
    <property type="entry name" value="Methyl-accepting chemotaxis protein"/>
    <property type="match status" value="1"/>
</dbReference>
<dbReference type="HOGENOM" id="CLU_000445_107_12_5"/>
<evidence type="ECO:0000256" key="1">
    <source>
        <dbReference type="ARBA" id="ARBA00004651"/>
    </source>
</evidence>
<dbReference type="AlphaFoldDB" id="A5G0G1"/>
<gene>
    <name evidence="11" type="ordered locus">Acry_2144</name>
</gene>
<accession>A5G0G1</accession>
<dbReference type="Proteomes" id="UP000000245">
    <property type="component" value="Chromosome"/>
</dbReference>
<dbReference type="KEGG" id="acr:Acry_2144"/>
<dbReference type="GO" id="GO:0007165">
    <property type="term" value="P:signal transduction"/>
    <property type="evidence" value="ECO:0007669"/>
    <property type="project" value="UniProtKB-KW"/>
</dbReference>
<organism evidence="11 12">
    <name type="scientific">Acidiphilium cryptum (strain JF-5)</name>
    <dbReference type="NCBI Taxonomy" id="349163"/>
    <lineage>
        <taxon>Bacteria</taxon>
        <taxon>Pseudomonadati</taxon>
        <taxon>Pseudomonadota</taxon>
        <taxon>Alphaproteobacteria</taxon>
        <taxon>Acetobacterales</taxon>
        <taxon>Acidocellaceae</taxon>
        <taxon>Acidiphilium</taxon>
    </lineage>
</organism>
<dbReference type="FunFam" id="1.10.287.950:FF:000001">
    <property type="entry name" value="Methyl-accepting chemotaxis sensory transducer"/>
    <property type="match status" value="1"/>
</dbReference>
<dbReference type="eggNOG" id="COG0840">
    <property type="taxonomic scope" value="Bacteria"/>
</dbReference>
<sequence>MVWILAGIVLAAAGAIAAILLGVRRRISALARDLNAVAIAASEAHRDMVAQNGLDRNIDGLRARLAALGPARIENDELWFGAYRINGDDRVVDEIKTQYGGAVTIFMRDVRVATNVQKPDGTRAVGTRLAPGPIHDAVLGMGKTYRGEAEILGEPYFAIYEPVIANHETIAIIFVGVRKLDLPEGTVTGDPRSMACIRADLDSLRKVLAEQVRTAGEAIALRQLSEDTRRALDAERVTRAHQQAHAIAALGTGLERLAGGDLLFRLDEKLAAEYEKLRTDFNGAIRQLHDAMAMIARNADAVRSGAQEITAASDDLARRTEQQAATLEQTAAALEQITATVRRTAAGTGEARKLVGDARSETDHSGEIVQRAVAAMSAIEASSRQIGQISGLIDEIAFQTNLLALNAGVEAARAGEAGRGFAVVATEVRALAQRSASAAREIQQLIATSDREVGAGVELVGETGAALERIARQVSALNGLIVDIAASSEEQSTGLAEVNTAVNQMDQVTQQNAAMVEQTTAASHGMSSEAATLAQLLSRFRIAAGANVVRLPAKVA</sequence>
<evidence type="ECO:0000313" key="11">
    <source>
        <dbReference type="EMBL" id="ABQ31343.1"/>
    </source>
</evidence>
<evidence type="ECO:0000256" key="4">
    <source>
        <dbReference type="ARBA" id="ARBA00022692"/>
    </source>
</evidence>
<dbReference type="PROSITE" id="PS50885">
    <property type="entry name" value="HAMP"/>
    <property type="match status" value="1"/>
</dbReference>
<dbReference type="SUPFAM" id="SSF58104">
    <property type="entry name" value="Methyl-accepting chemotaxis protein (MCP) signaling domain"/>
    <property type="match status" value="1"/>
</dbReference>
<feature type="domain" description="HAMP" evidence="10">
    <location>
        <begin position="241"/>
        <end position="293"/>
    </location>
</feature>
<dbReference type="PROSITE" id="PS50111">
    <property type="entry name" value="CHEMOTAXIS_TRANSDUC_2"/>
    <property type="match status" value="1"/>
</dbReference>
<keyword evidence="8" id="KW-0807">Transducer</keyword>
<evidence type="ECO:0000259" key="10">
    <source>
        <dbReference type="PROSITE" id="PS50885"/>
    </source>
</evidence>
<dbReference type="InterPro" id="IPR029151">
    <property type="entry name" value="Sensor-like_sf"/>
</dbReference>
<dbReference type="InterPro" id="IPR003660">
    <property type="entry name" value="HAMP_dom"/>
</dbReference>
<dbReference type="GO" id="GO:0004888">
    <property type="term" value="F:transmembrane signaling receptor activity"/>
    <property type="evidence" value="ECO:0007669"/>
    <property type="project" value="InterPro"/>
</dbReference>
<name>A5G0G1_ACICJ</name>
<keyword evidence="3" id="KW-0145">Chemotaxis</keyword>
<keyword evidence="5" id="KW-1133">Transmembrane helix</keyword>
<reference evidence="11 12" key="1">
    <citation type="submission" date="2007-05" db="EMBL/GenBank/DDBJ databases">
        <title>Complete sequence of chromosome of Acidiphilium cryptum JF-5.</title>
        <authorList>
            <consortium name="US DOE Joint Genome Institute"/>
            <person name="Copeland A."/>
            <person name="Lucas S."/>
            <person name="Lapidus A."/>
            <person name="Barry K."/>
            <person name="Detter J.C."/>
            <person name="Glavina del Rio T."/>
            <person name="Hammon N."/>
            <person name="Israni S."/>
            <person name="Dalin E."/>
            <person name="Tice H."/>
            <person name="Pitluck S."/>
            <person name="Sims D."/>
            <person name="Brettin T."/>
            <person name="Bruce D."/>
            <person name="Han C."/>
            <person name="Schmutz J."/>
            <person name="Larimer F."/>
            <person name="Land M."/>
            <person name="Hauser L."/>
            <person name="Kyrpides N."/>
            <person name="Kim E."/>
            <person name="Magnuson T."/>
            <person name="Richardson P."/>
        </authorList>
    </citation>
    <scope>NUCLEOTIDE SEQUENCE [LARGE SCALE GENOMIC DNA]</scope>
    <source>
        <strain evidence="11 12">JF-5</strain>
    </source>
</reference>
<dbReference type="CDD" id="cd11386">
    <property type="entry name" value="MCP_signal"/>
    <property type="match status" value="1"/>
</dbReference>
<comment type="similarity">
    <text evidence="7">Belongs to the methyl-accepting chemotaxis (MCP) protein family.</text>
</comment>
<comment type="subcellular location">
    <subcellularLocation>
        <location evidence="1">Cell membrane</location>
        <topology evidence="1">Multi-pass membrane protein</topology>
    </subcellularLocation>
</comment>
<evidence type="ECO:0000256" key="5">
    <source>
        <dbReference type="ARBA" id="ARBA00022989"/>
    </source>
</evidence>
<keyword evidence="2" id="KW-1003">Cell membrane</keyword>
<dbReference type="GO" id="GO:0006935">
    <property type="term" value="P:chemotaxis"/>
    <property type="evidence" value="ECO:0007669"/>
    <property type="project" value="UniProtKB-KW"/>
</dbReference>
<dbReference type="Pfam" id="PF00015">
    <property type="entry name" value="MCPsignal"/>
    <property type="match status" value="1"/>
</dbReference>
<protein>
    <submittedName>
        <fullName evidence="11">Methyl-accepting chemotaxis sensory transducer</fullName>
    </submittedName>
</protein>
<dbReference type="GO" id="GO:0005886">
    <property type="term" value="C:plasma membrane"/>
    <property type="evidence" value="ECO:0007669"/>
    <property type="project" value="UniProtKB-SubCell"/>
</dbReference>
<dbReference type="Pfam" id="PF17202">
    <property type="entry name" value="sCache_3_3"/>
    <property type="match status" value="1"/>
</dbReference>
<dbReference type="SMART" id="SM00283">
    <property type="entry name" value="MA"/>
    <property type="match status" value="1"/>
</dbReference>
<proteinExistence type="inferred from homology"/>
<evidence type="ECO:0000256" key="2">
    <source>
        <dbReference type="ARBA" id="ARBA00022475"/>
    </source>
</evidence>